<keyword evidence="2" id="KW-1185">Reference proteome</keyword>
<dbReference type="HOGENOM" id="CLU_1482455_0_0_1"/>
<dbReference type="AlphaFoldDB" id="A0A0D0CTH4"/>
<gene>
    <name evidence="1" type="ORF">PAXRUDRAFT_163227</name>
</gene>
<reference evidence="1 2" key="1">
    <citation type="submission" date="2014-04" db="EMBL/GenBank/DDBJ databases">
        <authorList>
            <consortium name="DOE Joint Genome Institute"/>
            <person name="Kuo A."/>
            <person name="Kohler A."/>
            <person name="Jargeat P."/>
            <person name="Nagy L.G."/>
            <person name="Floudas D."/>
            <person name="Copeland A."/>
            <person name="Barry K.W."/>
            <person name="Cichocki N."/>
            <person name="Veneault-Fourrey C."/>
            <person name="LaButti K."/>
            <person name="Lindquist E.A."/>
            <person name="Lipzen A."/>
            <person name="Lundell T."/>
            <person name="Morin E."/>
            <person name="Murat C."/>
            <person name="Sun H."/>
            <person name="Tunlid A."/>
            <person name="Henrissat B."/>
            <person name="Grigoriev I.V."/>
            <person name="Hibbett D.S."/>
            <person name="Martin F."/>
            <person name="Nordberg H.P."/>
            <person name="Cantor M.N."/>
            <person name="Hua S.X."/>
        </authorList>
    </citation>
    <scope>NUCLEOTIDE SEQUENCE [LARGE SCALE GENOMIC DNA]</scope>
    <source>
        <strain evidence="1 2">Ve08.2h10</strain>
    </source>
</reference>
<name>A0A0D0CTH4_9AGAM</name>
<dbReference type="Proteomes" id="UP000054538">
    <property type="component" value="Unassembled WGS sequence"/>
</dbReference>
<evidence type="ECO:0000313" key="2">
    <source>
        <dbReference type="Proteomes" id="UP000054538"/>
    </source>
</evidence>
<reference evidence="2" key="2">
    <citation type="submission" date="2015-01" db="EMBL/GenBank/DDBJ databases">
        <title>Evolutionary Origins and Diversification of the Mycorrhizal Mutualists.</title>
        <authorList>
            <consortium name="DOE Joint Genome Institute"/>
            <consortium name="Mycorrhizal Genomics Consortium"/>
            <person name="Kohler A."/>
            <person name="Kuo A."/>
            <person name="Nagy L.G."/>
            <person name="Floudas D."/>
            <person name="Copeland A."/>
            <person name="Barry K.W."/>
            <person name="Cichocki N."/>
            <person name="Veneault-Fourrey C."/>
            <person name="LaButti K."/>
            <person name="Lindquist E.A."/>
            <person name="Lipzen A."/>
            <person name="Lundell T."/>
            <person name="Morin E."/>
            <person name="Murat C."/>
            <person name="Riley R."/>
            <person name="Ohm R."/>
            <person name="Sun H."/>
            <person name="Tunlid A."/>
            <person name="Henrissat B."/>
            <person name="Grigoriev I.V."/>
            <person name="Hibbett D.S."/>
            <person name="Martin F."/>
        </authorList>
    </citation>
    <scope>NUCLEOTIDE SEQUENCE [LARGE SCALE GENOMIC DNA]</scope>
    <source>
        <strain evidence="2">Ve08.2h10</strain>
    </source>
</reference>
<organism evidence="1 2">
    <name type="scientific">Paxillus rubicundulus Ve08.2h10</name>
    <dbReference type="NCBI Taxonomy" id="930991"/>
    <lineage>
        <taxon>Eukaryota</taxon>
        <taxon>Fungi</taxon>
        <taxon>Dikarya</taxon>
        <taxon>Basidiomycota</taxon>
        <taxon>Agaricomycotina</taxon>
        <taxon>Agaricomycetes</taxon>
        <taxon>Agaricomycetidae</taxon>
        <taxon>Boletales</taxon>
        <taxon>Paxilineae</taxon>
        <taxon>Paxillaceae</taxon>
        <taxon>Paxillus</taxon>
    </lineage>
</organism>
<dbReference type="OrthoDB" id="3248986at2759"/>
<proteinExistence type="predicted"/>
<evidence type="ECO:0000313" key="1">
    <source>
        <dbReference type="EMBL" id="KIK78718.1"/>
    </source>
</evidence>
<dbReference type="EMBL" id="KN826497">
    <property type="protein sequence ID" value="KIK78718.1"/>
    <property type="molecule type" value="Genomic_DNA"/>
</dbReference>
<sequence length="182" mass="20798">MGCHLTPYFHFVQHFQCQFLQLGPCYAIWAFPYEHNNGFLGQTNHNNHKGGELECMMMQKWWKGFIVHDLVSTLSTLQEYLAHFDQDGNTCMSNCCKCSTLLSYLSLPSQDNLNSLSKRNNSMSMSSVRKAPDLGVQSWHGDMMGDLEVVAIEQLSGQLILAPIKMKNEDYWITVAYNHVSH</sequence>
<dbReference type="InParanoid" id="A0A0D0CTH4"/>
<protein>
    <submittedName>
        <fullName evidence="1">Uncharacterized protein</fullName>
    </submittedName>
</protein>
<accession>A0A0D0CTH4</accession>